<dbReference type="CDD" id="cd03230">
    <property type="entry name" value="ABC_DR_subfamily_A"/>
    <property type="match status" value="1"/>
</dbReference>
<dbReference type="PANTHER" id="PTHR42939">
    <property type="entry name" value="ABC TRANSPORTER ATP-BINDING PROTEIN ALBC-RELATED"/>
    <property type="match status" value="1"/>
</dbReference>
<evidence type="ECO:0000313" key="6">
    <source>
        <dbReference type="Proteomes" id="UP000541058"/>
    </source>
</evidence>
<reference evidence="5 6" key="1">
    <citation type="journal article" date="2020" name="Biotechnol. Biofuels">
        <title>New insights from the biogas microbiome by comprehensive genome-resolved metagenomics of nearly 1600 species originating from multiple anaerobic digesters.</title>
        <authorList>
            <person name="Campanaro S."/>
            <person name="Treu L."/>
            <person name="Rodriguez-R L.M."/>
            <person name="Kovalovszki A."/>
            <person name="Ziels R.M."/>
            <person name="Maus I."/>
            <person name="Zhu X."/>
            <person name="Kougias P.G."/>
            <person name="Basile A."/>
            <person name="Luo G."/>
            <person name="Schluter A."/>
            <person name="Konstantinidis K.T."/>
            <person name="Angelidaki I."/>
        </authorList>
    </citation>
    <scope>NUCLEOTIDE SEQUENCE [LARGE SCALE GENOMIC DNA]</scope>
    <source>
        <strain evidence="5">AS23ysBPME_34</strain>
    </source>
</reference>
<dbReference type="PROSITE" id="PS50893">
    <property type="entry name" value="ABC_TRANSPORTER_2"/>
    <property type="match status" value="1"/>
</dbReference>
<evidence type="ECO:0000256" key="3">
    <source>
        <dbReference type="ARBA" id="ARBA00022840"/>
    </source>
</evidence>
<dbReference type="InterPro" id="IPR003439">
    <property type="entry name" value="ABC_transporter-like_ATP-bd"/>
</dbReference>
<evidence type="ECO:0000256" key="1">
    <source>
        <dbReference type="ARBA" id="ARBA00022448"/>
    </source>
</evidence>
<dbReference type="Proteomes" id="UP000541058">
    <property type="component" value="Unassembled WGS sequence"/>
</dbReference>
<dbReference type="SMART" id="SM00382">
    <property type="entry name" value="AAA"/>
    <property type="match status" value="1"/>
</dbReference>
<dbReference type="Pfam" id="PF00005">
    <property type="entry name" value="ABC_tran"/>
    <property type="match status" value="1"/>
</dbReference>
<keyword evidence="3 5" id="KW-0067">ATP-binding</keyword>
<proteinExistence type="predicted"/>
<dbReference type="SUPFAM" id="SSF52540">
    <property type="entry name" value="P-loop containing nucleoside triphosphate hydrolases"/>
    <property type="match status" value="1"/>
</dbReference>
<dbReference type="PANTHER" id="PTHR42939:SF1">
    <property type="entry name" value="ABC TRANSPORTER ATP-BINDING PROTEIN ALBC-RELATED"/>
    <property type="match status" value="1"/>
</dbReference>
<feature type="domain" description="ABC transporter" evidence="4">
    <location>
        <begin position="3"/>
        <end position="221"/>
    </location>
</feature>
<protein>
    <submittedName>
        <fullName evidence="5">ABC transporter ATP-binding protein</fullName>
    </submittedName>
</protein>
<sequence length="225" mass="25803">MKLIIDNLSKQYDHNQVLDALSYTFEKGKIYALLGRNGSGKTTLFNCIASELEFDSGTISLDDQPITNQDVGYVYTDPMLPEFLTGYEFLTFFSDIHQDKGLNRDYVNSYFDRIGFNVDDRHKLIKDYSTGMKNKIQMICIILTKPRVLLLDEPLTSLDLVASMEMKQELLKIKDNCIMILSTHILQIAQDMSDEIVILNQGSLMDVDEESDVFEERIMEILKDA</sequence>
<accession>A0A7X8H0L0</accession>
<gene>
    <name evidence="5" type="ORF">GX355_07235</name>
</gene>
<evidence type="ECO:0000313" key="5">
    <source>
        <dbReference type="EMBL" id="NLJ18641.1"/>
    </source>
</evidence>
<dbReference type="RefSeq" id="WP_276648763.1">
    <property type="nucleotide sequence ID" value="NZ_JAAYSM010000232.1"/>
</dbReference>
<dbReference type="GO" id="GO:0005524">
    <property type="term" value="F:ATP binding"/>
    <property type="evidence" value="ECO:0007669"/>
    <property type="project" value="UniProtKB-KW"/>
</dbReference>
<dbReference type="InterPro" id="IPR051782">
    <property type="entry name" value="ABC_Transporter_VariousFunc"/>
</dbReference>
<evidence type="ECO:0000256" key="2">
    <source>
        <dbReference type="ARBA" id="ARBA00022741"/>
    </source>
</evidence>
<keyword evidence="2" id="KW-0547">Nucleotide-binding</keyword>
<dbReference type="Gene3D" id="3.40.50.300">
    <property type="entry name" value="P-loop containing nucleotide triphosphate hydrolases"/>
    <property type="match status" value="1"/>
</dbReference>
<evidence type="ECO:0000259" key="4">
    <source>
        <dbReference type="PROSITE" id="PS50893"/>
    </source>
</evidence>
<keyword evidence="1" id="KW-0813">Transport</keyword>
<dbReference type="InterPro" id="IPR003593">
    <property type="entry name" value="AAA+_ATPase"/>
</dbReference>
<name>A0A7X8H0L0_9LACT</name>
<comment type="caution">
    <text evidence="5">The sequence shown here is derived from an EMBL/GenBank/DDBJ whole genome shotgun (WGS) entry which is preliminary data.</text>
</comment>
<organism evidence="5 6">
    <name type="scientific">Globicatella sulfidifaciens</name>
    <dbReference type="NCBI Taxonomy" id="136093"/>
    <lineage>
        <taxon>Bacteria</taxon>
        <taxon>Bacillati</taxon>
        <taxon>Bacillota</taxon>
        <taxon>Bacilli</taxon>
        <taxon>Lactobacillales</taxon>
        <taxon>Aerococcaceae</taxon>
        <taxon>Globicatella</taxon>
    </lineage>
</organism>
<dbReference type="GO" id="GO:0016887">
    <property type="term" value="F:ATP hydrolysis activity"/>
    <property type="evidence" value="ECO:0007669"/>
    <property type="project" value="InterPro"/>
</dbReference>
<dbReference type="EMBL" id="JAAYSM010000232">
    <property type="protein sequence ID" value="NLJ18641.1"/>
    <property type="molecule type" value="Genomic_DNA"/>
</dbReference>
<dbReference type="InterPro" id="IPR027417">
    <property type="entry name" value="P-loop_NTPase"/>
</dbReference>
<dbReference type="AlphaFoldDB" id="A0A7X8H0L0"/>